<dbReference type="Gene3D" id="3.40.50.410">
    <property type="entry name" value="von Willebrand factor, type A domain"/>
    <property type="match status" value="1"/>
</dbReference>
<dbReference type="KEGG" id="cfus:CYFUS_002203"/>
<name>A0A250IZV7_9BACT</name>
<dbReference type="Proteomes" id="UP000217257">
    <property type="component" value="Chromosome"/>
</dbReference>
<organism evidence="2 3">
    <name type="scientific">Cystobacter fuscus</name>
    <dbReference type="NCBI Taxonomy" id="43"/>
    <lineage>
        <taxon>Bacteria</taxon>
        <taxon>Pseudomonadati</taxon>
        <taxon>Myxococcota</taxon>
        <taxon>Myxococcia</taxon>
        <taxon>Myxococcales</taxon>
        <taxon>Cystobacterineae</taxon>
        <taxon>Archangiaceae</taxon>
        <taxon>Cystobacter</taxon>
    </lineage>
</organism>
<reference evidence="2 3" key="1">
    <citation type="submission" date="2017-06" db="EMBL/GenBank/DDBJ databases">
        <title>Sequencing and comparative analysis of myxobacterial genomes.</title>
        <authorList>
            <person name="Rupp O."/>
            <person name="Goesmann A."/>
            <person name="Sogaard-Andersen L."/>
        </authorList>
    </citation>
    <scope>NUCLEOTIDE SEQUENCE [LARGE SCALE GENOMIC DNA]</scope>
    <source>
        <strain evidence="2 3">DSM 52655</strain>
    </source>
</reference>
<proteinExistence type="predicted"/>
<dbReference type="InterPro" id="IPR002035">
    <property type="entry name" value="VWF_A"/>
</dbReference>
<accession>A0A250IZV7</accession>
<dbReference type="AlphaFoldDB" id="A0A250IZV7"/>
<dbReference type="InterPro" id="IPR036465">
    <property type="entry name" value="vWFA_dom_sf"/>
</dbReference>
<feature type="domain" description="VWFA" evidence="1">
    <location>
        <begin position="432"/>
        <end position="530"/>
    </location>
</feature>
<dbReference type="EMBL" id="CP022098">
    <property type="protein sequence ID" value="ATB36788.1"/>
    <property type="molecule type" value="Genomic_DNA"/>
</dbReference>
<evidence type="ECO:0000313" key="2">
    <source>
        <dbReference type="EMBL" id="ATB36788.1"/>
    </source>
</evidence>
<dbReference type="SUPFAM" id="SSF53300">
    <property type="entry name" value="vWA-like"/>
    <property type="match status" value="1"/>
</dbReference>
<sequence>MPTCLLSVRKEKTRRPFRPAGPTRRWKSAAFLLEGHMTTIHHPTPDTLPETQRGPAEKLLDLVLGGSAHLWHNRPGLELQGVWYPARGASAELVRRGTPVKPGLFVPAAVKLYRQLLDIYQLNTDLMAHFASYALTQTDWRDLQVATSALMLVQHHSGQPVREEDGSIAFHDDDLRALGEAMVLHYERKSTRMLTPKAVLRVAELLETPEIAHLNREAGFGDAASRKPPLGRWKTAATRWLRVREQNPSQLQGLVNAGYKTTLQRLARKAGYKPQTQAFFEVLGWKQKQAPEGHRTVGLSGLTLVKRERFDGLEEAEICERIVRERLSYKEVVGRLPAGVGLTPAILAALLPSLSNKDLLLMTPTLEELGLMQDASVRARWEGAVRAASDQRALNIARNVRGQELKTKLEEASDNAARAAVAEAVAETDVRVMFLIDKSGSMQGAIEQSKEALTRILAGFPMDKLHVASFDTVGTVLKPKAASRTGVQHMLQGLQAGGGTTHASGVQALHRAGMRVPTEAKLIVIVVGDEEGEPGAQLARTFIECGYTVAALALMVSVAHSRGSTVRSCASTLRVPFSEVSVDQFSDPYQVPRVLKALLEAPTAAGAGPSGWVERVMRTPLLKKVA</sequence>
<gene>
    <name evidence="2" type="ORF">CYFUS_002203</name>
</gene>
<evidence type="ECO:0000259" key="1">
    <source>
        <dbReference type="Pfam" id="PF13519"/>
    </source>
</evidence>
<dbReference type="Pfam" id="PF13519">
    <property type="entry name" value="VWA_2"/>
    <property type="match status" value="1"/>
</dbReference>
<evidence type="ECO:0000313" key="3">
    <source>
        <dbReference type="Proteomes" id="UP000217257"/>
    </source>
</evidence>
<protein>
    <recommendedName>
        <fullName evidence="1">VWFA domain-containing protein</fullName>
    </recommendedName>
</protein>